<protein>
    <submittedName>
        <fullName evidence="1">Uncharacterized protein</fullName>
    </submittedName>
</protein>
<keyword evidence="2" id="KW-1185">Reference proteome</keyword>
<dbReference type="EMBL" id="CM000914">
    <property type="protein sequence ID" value="EFG05056.2"/>
    <property type="molecule type" value="Genomic_DNA"/>
</dbReference>
<evidence type="ECO:0000313" key="2">
    <source>
        <dbReference type="Proteomes" id="UP000002357"/>
    </source>
</evidence>
<name>B5GM53_STRCL</name>
<evidence type="ECO:0000313" key="1">
    <source>
        <dbReference type="EMBL" id="EFG05056.2"/>
    </source>
</evidence>
<accession>B5GM53</accession>
<dbReference type="AlphaFoldDB" id="B5GM53"/>
<sequence length="45" mass="4987">MLCRLDRPEEARAVLAGALHTLTVHHHPLQREAAAELHALDPVAR</sequence>
<gene>
    <name evidence="1" type="ORF">SCLAV_p1575</name>
</gene>
<dbReference type="Proteomes" id="UP000002357">
    <property type="component" value="Plasmid pSCL4"/>
</dbReference>
<geneLocation type="plasmid" evidence="1 2">
    <name>pSCL4</name>
</geneLocation>
<proteinExistence type="predicted"/>
<reference evidence="1 2" key="1">
    <citation type="journal article" date="2010" name="Genome Biol. Evol.">
        <title>The sequence of a 1.8-mb bacterial linear plasmid reveals a rich evolutionary reservoir of secondary metabolic pathways.</title>
        <authorList>
            <person name="Medema M.H."/>
            <person name="Trefzer A."/>
            <person name="Kovalchuk A."/>
            <person name="van den Berg M."/>
            <person name="Mueller U."/>
            <person name="Heijne W."/>
            <person name="Wu L."/>
            <person name="Alam M.T."/>
            <person name="Ronning C.M."/>
            <person name="Nierman W.C."/>
            <person name="Bovenberg R.A.L."/>
            <person name="Breitling R."/>
            <person name="Takano E."/>
        </authorList>
    </citation>
    <scope>NUCLEOTIDE SEQUENCE [LARGE SCALE GENOMIC DNA]</scope>
    <source>
        <strain evidence="2">ATCC 27064 / DSM 738 / JCM 4710 / NBRC 13307 / NCIMB 12785 / NRRL 3585 / VKM Ac-602</strain>
        <plasmid evidence="1">pSCL4</plasmid>
    </source>
</reference>
<organism evidence="1 2">
    <name type="scientific">Streptomyces clavuligerus</name>
    <dbReference type="NCBI Taxonomy" id="1901"/>
    <lineage>
        <taxon>Bacteria</taxon>
        <taxon>Bacillati</taxon>
        <taxon>Actinomycetota</taxon>
        <taxon>Actinomycetes</taxon>
        <taxon>Kitasatosporales</taxon>
        <taxon>Streptomycetaceae</taxon>
        <taxon>Streptomyces</taxon>
    </lineage>
</organism>
<dbReference type="GeneID" id="93734686"/>
<dbReference type="RefSeq" id="WP_003952809.1">
    <property type="nucleotide sequence ID" value="NZ_CM000914.1"/>
</dbReference>
<keyword evidence="1" id="KW-0614">Plasmid</keyword>